<dbReference type="SUPFAM" id="SSF52540">
    <property type="entry name" value="P-loop containing nucleoside triphosphate hydrolases"/>
    <property type="match status" value="1"/>
</dbReference>
<dbReference type="AlphaFoldDB" id="A0A4R7BR21"/>
<dbReference type="Pfam" id="PF08402">
    <property type="entry name" value="TOBE_2"/>
    <property type="match status" value="1"/>
</dbReference>
<evidence type="ECO:0000256" key="1">
    <source>
        <dbReference type="ARBA" id="ARBA00004417"/>
    </source>
</evidence>
<accession>A0A4R7BR21</accession>
<dbReference type="RefSeq" id="WP_133773286.1">
    <property type="nucleotide sequence ID" value="NZ_SNZR01000015.1"/>
</dbReference>
<dbReference type="PROSITE" id="PS50893">
    <property type="entry name" value="ABC_TRANSPORTER_2"/>
    <property type="match status" value="1"/>
</dbReference>
<dbReference type="Gene3D" id="2.40.50.100">
    <property type="match status" value="1"/>
</dbReference>
<dbReference type="Proteomes" id="UP000295122">
    <property type="component" value="Unassembled WGS sequence"/>
</dbReference>
<evidence type="ECO:0000259" key="6">
    <source>
        <dbReference type="PROSITE" id="PS50893"/>
    </source>
</evidence>
<dbReference type="InterPro" id="IPR008995">
    <property type="entry name" value="Mo/tungstate-bd_C_term_dom"/>
</dbReference>
<dbReference type="GO" id="GO:0043190">
    <property type="term" value="C:ATP-binding cassette (ABC) transporter complex"/>
    <property type="evidence" value="ECO:0007669"/>
    <property type="project" value="InterPro"/>
</dbReference>
<dbReference type="EMBL" id="SNZR01000015">
    <property type="protein sequence ID" value="TDR88088.1"/>
    <property type="molecule type" value="Genomic_DNA"/>
</dbReference>
<keyword evidence="8" id="KW-1185">Reference proteome</keyword>
<dbReference type="SMART" id="SM00382">
    <property type="entry name" value="AAA"/>
    <property type="match status" value="1"/>
</dbReference>
<dbReference type="OrthoDB" id="9809450at2"/>
<proteinExistence type="inferred from homology"/>
<reference evidence="7 8" key="1">
    <citation type="submission" date="2019-03" db="EMBL/GenBank/DDBJ databases">
        <title>Genomic Encyclopedia of Type Strains, Phase IV (KMG-IV): sequencing the most valuable type-strain genomes for metagenomic binning, comparative biology and taxonomic classification.</title>
        <authorList>
            <person name="Goeker M."/>
        </authorList>
    </citation>
    <scope>NUCLEOTIDE SEQUENCE [LARGE SCALE GENOMIC DNA]</scope>
    <source>
        <strain evidence="7 8">DSM 25903</strain>
    </source>
</reference>
<organism evidence="7 8">
    <name type="scientific">Enterovirga rhinocerotis</name>
    <dbReference type="NCBI Taxonomy" id="1339210"/>
    <lineage>
        <taxon>Bacteria</taxon>
        <taxon>Pseudomonadati</taxon>
        <taxon>Pseudomonadota</taxon>
        <taxon>Alphaproteobacteria</taxon>
        <taxon>Hyphomicrobiales</taxon>
        <taxon>Methylobacteriaceae</taxon>
        <taxon>Enterovirga</taxon>
    </lineage>
</organism>
<keyword evidence="4" id="KW-0547">Nucleotide-binding</keyword>
<dbReference type="GO" id="GO:0140359">
    <property type="term" value="F:ABC-type transporter activity"/>
    <property type="evidence" value="ECO:0007669"/>
    <property type="project" value="UniProtKB-ARBA"/>
</dbReference>
<dbReference type="PANTHER" id="PTHR42781:SF4">
    <property type="entry name" value="SPERMIDINE_PUTRESCINE IMPORT ATP-BINDING PROTEIN POTA"/>
    <property type="match status" value="1"/>
</dbReference>
<name>A0A4R7BR21_9HYPH</name>
<evidence type="ECO:0000256" key="2">
    <source>
        <dbReference type="ARBA" id="ARBA00005417"/>
    </source>
</evidence>
<dbReference type="GO" id="GO:0005524">
    <property type="term" value="F:ATP binding"/>
    <property type="evidence" value="ECO:0007669"/>
    <property type="project" value="UniProtKB-KW"/>
</dbReference>
<dbReference type="InterPro" id="IPR027417">
    <property type="entry name" value="P-loop_NTPase"/>
</dbReference>
<keyword evidence="3" id="KW-0813">Transport</keyword>
<dbReference type="PANTHER" id="PTHR42781">
    <property type="entry name" value="SPERMIDINE/PUTRESCINE IMPORT ATP-BINDING PROTEIN POTA"/>
    <property type="match status" value="1"/>
</dbReference>
<dbReference type="FunFam" id="3.40.50.300:FF:000042">
    <property type="entry name" value="Maltose/maltodextrin ABC transporter, ATP-binding protein"/>
    <property type="match status" value="1"/>
</dbReference>
<dbReference type="PROSITE" id="PS00211">
    <property type="entry name" value="ABC_TRANSPORTER_1"/>
    <property type="match status" value="1"/>
</dbReference>
<protein>
    <submittedName>
        <fullName evidence="7">Iron(III) transport system ATP-binding protein</fullName>
    </submittedName>
</protein>
<sequence>MAAALAVNHLWKSFGSGLRPAVRDVSFAAAPGEIIVLLGPSGCGKTTTLRMVAGLEQPTDGTILIGTEAAYDSKQRINVAPQHRQIGMVFQSYAVWPHMSVAKNVAYPLARRGLGRAEIARKVEEALALVGLEDYLDRSVSSLSGGQMQRVALARALVYEPRIILLDEPLSNLDAKLRLRLRDDLRTIIKKLGLTALYVTHDQEEAVVIGDRIGVMKDGELLQMSAAADLYNRPADAFVAHFTGVTNMLQGRVRSRSGGTASIELSGGAGPILATLGKDVADGEAVSVGIRPENIRLLDTPPSSLEPDQHRARVVERRFHGGQSVYRVAVLGTELDVVELGTMPRFDQGHEVTLTLPADLCWSFPAEASTDRRIEAV</sequence>
<evidence type="ECO:0000313" key="8">
    <source>
        <dbReference type="Proteomes" id="UP000295122"/>
    </source>
</evidence>
<comment type="subcellular location">
    <subcellularLocation>
        <location evidence="1">Cell inner membrane</location>
        <topology evidence="1">Peripheral membrane protein</topology>
    </subcellularLocation>
</comment>
<evidence type="ECO:0000313" key="7">
    <source>
        <dbReference type="EMBL" id="TDR88088.1"/>
    </source>
</evidence>
<dbReference type="Pfam" id="PF00005">
    <property type="entry name" value="ABC_tran"/>
    <property type="match status" value="1"/>
</dbReference>
<dbReference type="InterPro" id="IPR003593">
    <property type="entry name" value="AAA+_ATPase"/>
</dbReference>
<dbReference type="GO" id="GO:0016887">
    <property type="term" value="F:ATP hydrolysis activity"/>
    <property type="evidence" value="ECO:0007669"/>
    <property type="project" value="InterPro"/>
</dbReference>
<gene>
    <name evidence="7" type="ORF">EV668_3955</name>
</gene>
<evidence type="ECO:0000256" key="4">
    <source>
        <dbReference type="ARBA" id="ARBA00022741"/>
    </source>
</evidence>
<dbReference type="SUPFAM" id="SSF50331">
    <property type="entry name" value="MOP-like"/>
    <property type="match status" value="1"/>
</dbReference>
<dbReference type="InterPro" id="IPR013611">
    <property type="entry name" value="Transp-assoc_OB_typ2"/>
</dbReference>
<keyword evidence="5 7" id="KW-0067">ATP-binding</keyword>
<dbReference type="InterPro" id="IPR050093">
    <property type="entry name" value="ABC_SmlMolc_Importer"/>
</dbReference>
<feature type="domain" description="ABC transporter" evidence="6">
    <location>
        <begin position="5"/>
        <end position="243"/>
    </location>
</feature>
<evidence type="ECO:0000256" key="5">
    <source>
        <dbReference type="ARBA" id="ARBA00022840"/>
    </source>
</evidence>
<dbReference type="Gene3D" id="3.40.50.300">
    <property type="entry name" value="P-loop containing nucleotide triphosphate hydrolases"/>
    <property type="match status" value="1"/>
</dbReference>
<comment type="similarity">
    <text evidence="2">Belongs to the ABC transporter superfamily.</text>
</comment>
<evidence type="ECO:0000256" key="3">
    <source>
        <dbReference type="ARBA" id="ARBA00022448"/>
    </source>
</evidence>
<dbReference type="InterPro" id="IPR003439">
    <property type="entry name" value="ABC_transporter-like_ATP-bd"/>
</dbReference>
<dbReference type="InterPro" id="IPR017871">
    <property type="entry name" value="ABC_transporter-like_CS"/>
</dbReference>
<comment type="caution">
    <text evidence="7">The sequence shown here is derived from an EMBL/GenBank/DDBJ whole genome shotgun (WGS) entry which is preliminary data.</text>
</comment>